<dbReference type="RefSeq" id="WP_134848929.1">
    <property type="nucleotide sequence ID" value="NZ_CP197400.1"/>
</dbReference>
<evidence type="ECO:0000313" key="2">
    <source>
        <dbReference type="Proteomes" id="UP000297225"/>
    </source>
</evidence>
<dbReference type="InterPro" id="IPR032025">
    <property type="entry name" value="DUF5063"/>
</dbReference>
<keyword evidence="2" id="KW-1185">Reference proteome</keyword>
<name>A0A4Y8WT29_9PORP</name>
<evidence type="ECO:0000313" key="1">
    <source>
        <dbReference type="EMBL" id="TFH96864.1"/>
    </source>
</evidence>
<comment type="caution">
    <text evidence="1">The sequence shown here is derived from an EMBL/GenBank/DDBJ whole genome shotgun (WGS) entry which is preliminary data.</text>
</comment>
<dbReference type="AlphaFoldDB" id="A0A4Y8WT29"/>
<dbReference type="InterPro" id="IPR038312">
    <property type="entry name" value="DUF5063_sf"/>
</dbReference>
<dbReference type="OrthoDB" id="1116917at2"/>
<protein>
    <submittedName>
        <fullName evidence="1">DUF5063 domain-containing protein</fullName>
    </submittedName>
</protein>
<dbReference type="Proteomes" id="UP000297225">
    <property type="component" value="Unassembled WGS sequence"/>
</dbReference>
<proteinExistence type="predicted"/>
<dbReference type="GeneID" id="66796359"/>
<reference evidence="1 2" key="1">
    <citation type="submission" date="2019-03" db="EMBL/GenBank/DDBJ databases">
        <title>Porphyromonas levii Isolated from the Uterus of Dairy Cows.</title>
        <authorList>
            <person name="Francis A.M."/>
        </authorList>
    </citation>
    <scope>NUCLEOTIDE SEQUENCE [LARGE SCALE GENOMIC DNA]</scope>
    <source>
        <strain evidence="1 2">AF5678</strain>
    </source>
</reference>
<accession>A0A4Y8WT29</accession>
<sequence>MEKDKSILRMPGVLDFVQVAAAYCALVEPATTPRWDRDTVENCRRLLADIYAFGLALPTLTLDPFTVLERQVREEDYEAVQNRLERILGEHDRFLNAQMEEMKYSDRPVSVSVAEVLADIYQALADFLWIMRSVHEQNMYQAVAEVRYTMMERWGTLLLAALRQLHDLLNDPDFELAEDGEHEDWM</sequence>
<dbReference type="STRING" id="1122973.GCA_000379925_00125"/>
<organism evidence="1 2">
    <name type="scientific">Porphyromonas levii</name>
    <dbReference type="NCBI Taxonomy" id="28114"/>
    <lineage>
        <taxon>Bacteria</taxon>
        <taxon>Pseudomonadati</taxon>
        <taxon>Bacteroidota</taxon>
        <taxon>Bacteroidia</taxon>
        <taxon>Bacteroidales</taxon>
        <taxon>Porphyromonadaceae</taxon>
        <taxon>Porphyromonas</taxon>
    </lineage>
</organism>
<gene>
    <name evidence="1" type="ORF">E4P47_01530</name>
</gene>
<dbReference type="Gene3D" id="1.20.120.1550">
    <property type="entry name" value="Protein of unknown function DUF5063"/>
    <property type="match status" value="1"/>
</dbReference>
<dbReference type="Pfam" id="PF16702">
    <property type="entry name" value="DUF5063"/>
    <property type="match status" value="1"/>
</dbReference>
<dbReference type="EMBL" id="SPNC01000011">
    <property type="protein sequence ID" value="TFH96864.1"/>
    <property type="molecule type" value="Genomic_DNA"/>
</dbReference>